<dbReference type="GO" id="GO:0016746">
    <property type="term" value="F:acyltransferase activity"/>
    <property type="evidence" value="ECO:0007669"/>
    <property type="project" value="UniProtKB-KW"/>
</dbReference>
<gene>
    <name evidence="2" type="ORF">RZS28_14730</name>
</gene>
<protein>
    <submittedName>
        <fullName evidence="2">GNAT family N-acetyltransferase</fullName>
        <ecNumber evidence="2">2.3.1.-</ecNumber>
    </submittedName>
</protein>
<evidence type="ECO:0000259" key="1">
    <source>
        <dbReference type="PROSITE" id="PS51186"/>
    </source>
</evidence>
<keyword evidence="2" id="KW-0012">Acyltransferase</keyword>
<dbReference type="InterPro" id="IPR000182">
    <property type="entry name" value="GNAT_dom"/>
</dbReference>
<accession>A0ABZ0HR57</accession>
<dbReference type="SUPFAM" id="SSF55729">
    <property type="entry name" value="Acyl-CoA N-acyltransferases (Nat)"/>
    <property type="match status" value="1"/>
</dbReference>
<reference evidence="2 3" key="1">
    <citation type="submission" date="2023-10" db="EMBL/GenBank/DDBJ databases">
        <title>Novel methanotroph of the genus Methylocapsa from a subarctic wetland.</title>
        <authorList>
            <person name="Belova S.E."/>
            <person name="Oshkin I.Y."/>
            <person name="Miroshnikov K."/>
            <person name="Dedysh S.N."/>
        </authorList>
    </citation>
    <scope>NUCLEOTIDE SEQUENCE [LARGE SCALE GENOMIC DNA]</scope>
    <source>
        <strain evidence="2 3">RX1</strain>
    </source>
</reference>
<proteinExistence type="predicted"/>
<organism evidence="2 3">
    <name type="scientific">Methylocapsa polymorpha</name>
    <dbReference type="NCBI Taxonomy" id="3080828"/>
    <lineage>
        <taxon>Bacteria</taxon>
        <taxon>Pseudomonadati</taxon>
        <taxon>Pseudomonadota</taxon>
        <taxon>Alphaproteobacteria</taxon>
        <taxon>Hyphomicrobiales</taxon>
        <taxon>Beijerinckiaceae</taxon>
        <taxon>Methylocapsa</taxon>
    </lineage>
</organism>
<sequence length="271" mass="29326">MAESELGLAVEWAAAEGWNPGLYDAKCFYAADPEGFFLGELVGGEPIGCVSAVAYDKHYGFLGLYIVKPQYRGRGFGLQLWEAAMAYMNGRNVGLDGVVAQQGNYRRSGFELAHRNIRHQGKGGGVEPTGLTDLSSVAFAEIARYDETVFSAARPNFLRRWIEQPQGAALGVLGKQRLEGYGVLRACRLGFKIGPLFADDPHIAGLVFQGLASRAAGQPIFLDTPEANPAAIELAKRHGMEPVFETARMYTKGSPAGRIDRCFGVTSFEIG</sequence>
<dbReference type="RefSeq" id="WP_407338488.1">
    <property type="nucleotide sequence ID" value="NZ_CP136862.1"/>
</dbReference>
<keyword evidence="3" id="KW-1185">Reference proteome</keyword>
<dbReference type="PANTHER" id="PTHR47237">
    <property type="entry name" value="SLL0310 PROTEIN"/>
    <property type="match status" value="1"/>
</dbReference>
<evidence type="ECO:0000313" key="2">
    <source>
        <dbReference type="EMBL" id="WOJ89048.1"/>
    </source>
</evidence>
<evidence type="ECO:0000313" key="3">
    <source>
        <dbReference type="Proteomes" id="UP001626536"/>
    </source>
</evidence>
<feature type="domain" description="N-acetyltransferase" evidence="1">
    <location>
        <begin position="1"/>
        <end position="133"/>
    </location>
</feature>
<dbReference type="InterPro" id="IPR052729">
    <property type="entry name" value="Acyl/Acetyltrans_Enzymes"/>
</dbReference>
<dbReference type="Gene3D" id="3.40.630.90">
    <property type="match status" value="1"/>
</dbReference>
<dbReference type="PROSITE" id="PS51186">
    <property type="entry name" value="GNAT"/>
    <property type="match status" value="1"/>
</dbReference>
<dbReference type="Proteomes" id="UP001626536">
    <property type="component" value="Chromosome"/>
</dbReference>
<name>A0ABZ0HR57_9HYPH</name>
<dbReference type="Gene3D" id="3.40.630.30">
    <property type="match status" value="1"/>
</dbReference>
<dbReference type="CDD" id="cd04301">
    <property type="entry name" value="NAT_SF"/>
    <property type="match status" value="1"/>
</dbReference>
<dbReference type="EMBL" id="CP136862">
    <property type="protein sequence ID" value="WOJ89048.1"/>
    <property type="molecule type" value="Genomic_DNA"/>
</dbReference>
<dbReference type="Pfam" id="PF00583">
    <property type="entry name" value="Acetyltransf_1"/>
    <property type="match status" value="1"/>
</dbReference>
<dbReference type="EC" id="2.3.1.-" evidence="2"/>
<dbReference type="InterPro" id="IPR041496">
    <property type="entry name" value="YitH/HolE_GNAT"/>
</dbReference>
<keyword evidence="2" id="KW-0808">Transferase</keyword>
<dbReference type="Pfam" id="PF18014">
    <property type="entry name" value="Acetyltransf_18"/>
    <property type="match status" value="1"/>
</dbReference>
<dbReference type="InterPro" id="IPR016181">
    <property type="entry name" value="Acyl_CoA_acyltransferase"/>
</dbReference>
<dbReference type="PANTHER" id="PTHR47237:SF1">
    <property type="entry name" value="SLL0310 PROTEIN"/>
    <property type="match status" value="1"/>
</dbReference>